<evidence type="ECO:0000313" key="1">
    <source>
        <dbReference type="EMBL" id="KAA1098588.1"/>
    </source>
</evidence>
<protein>
    <submittedName>
        <fullName evidence="3">Uncharacterized protein</fullName>
    </submittedName>
</protein>
<dbReference type="EMBL" id="VSWC01000053">
    <property type="protein sequence ID" value="KAA1102157.1"/>
    <property type="molecule type" value="Genomic_DNA"/>
</dbReference>
<name>A0A5B0PKN1_PUCGR</name>
<dbReference type="Proteomes" id="UP000325313">
    <property type="component" value="Unassembled WGS sequence"/>
</dbReference>
<reference evidence="4 5" key="1">
    <citation type="submission" date="2019-05" db="EMBL/GenBank/DDBJ databases">
        <title>Emergence of the Ug99 lineage of the wheat stem rust pathogen through somatic hybridization.</title>
        <authorList>
            <person name="Li F."/>
            <person name="Upadhyaya N.M."/>
            <person name="Sperschneider J."/>
            <person name="Matny O."/>
            <person name="Nguyen-Phuc H."/>
            <person name="Mago R."/>
            <person name="Raley C."/>
            <person name="Miller M.E."/>
            <person name="Silverstein K.A.T."/>
            <person name="Henningsen E."/>
            <person name="Hirsch C.D."/>
            <person name="Visser B."/>
            <person name="Pretorius Z.A."/>
            <person name="Steffenson B.J."/>
            <person name="Schwessinger B."/>
            <person name="Dodds P.N."/>
            <person name="Figueroa M."/>
        </authorList>
    </citation>
    <scope>NUCLEOTIDE SEQUENCE [LARGE SCALE GENOMIC DNA]</scope>
    <source>
        <strain evidence="3">21-0</strain>
        <strain evidence="2 5">Ug99</strain>
    </source>
</reference>
<organism evidence="3 4">
    <name type="scientific">Puccinia graminis f. sp. tritici</name>
    <dbReference type="NCBI Taxonomy" id="56615"/>
    <lineage>
        <taxon>Eukaryota</taxon>
        <taxon>Fungi</taxon>
        <taxon>Dikarya</taxon>
        <taxon>Basidiomycota</taxon>
        <taxon>Pucciniomycotina</taxon>
        <taxon>Pucciniomycetes</taxon>
        <taxon>Pucciniales</taxon>
        <taxon>Pucciniaceae</taxon>
        <taxon>Puccinia</taxon>
    </lineage>
</organism>
<dbReference type="Proteomes" id="UP000324748">
    <property type="component" value="Unassembled WGS sequence"/>
</dbReference>
<accession>A0A5B0PKN1</accession>
<dbReference type="AlphaFoldDB" id="A0A5B0PKN1"/>
<evidence type="ECO:0000313" key="2">
    <source>
        <dbReference type="EMBL" id="KAA1100432.1"/>
    </source>
</evidence>
<comment type="caution">
    <text evidence="3">The sequence shown here is derived from an EMBL/GenBank/DDBJ whole genome shotgun (WGS) entry which is preliminary data.</text>
</comment>
<evidence type="ECO:0000313" key="4">
    <source>
        <dbReference type="Proteomes" id="UP000324748"/>
    </source>
</evidence>
<keyword evidence="4" id="KW-1185">Reference proteome</keyword>
<gene>
    <name evidence="3" type="ORF">PGT21_036419</name>
    <name evidence="1" type="ORF">PGT21_036689</name>
    <name evidence="2" type="ORF">PGTUg99_028182</name>
</gene>
<dbReference type="EMBL" id="VSWC01000066">
    <property type="protein sequence ID" value="KAA1098588.1"/>
    <property type="molecule type" value="Genomic_DNA"/>
</dbReference>
<dbReference type="EMBL" id="VDEP01000341">
    <property type="protein sequence ID" value="KAA1100432.1"/>
    <property type="molecule type" value="Genomic_DNA"/>
</dbReference>
<evidence type="ECO:0000313" key="3">
    <source>
        <dbReference type="EMBL" id="KAA1102157.1"/>
    </source>
</evidence>
<proteinExistence type="predicted"/>
<sequence length="52" mass="5731">MNMTLDALRSAVKRAMLTSSNPGYKDVADIFAMQSPSPENVHRRQLAPTQIA</sequence>
<evidence type="ECO:0000313" key="5">
    <source>
        <dbReference type="Proteomes" id="UP000325313"/>
    </source>
</evidence>